<keyword evidence="5" id="KW-1185">Reference proteome</keyword>
<evidence type="ECO:0000256" key="1">
    <source>
        <dbReference type="ARBA" id="ARBA00005953"/>
    </source>
</evidence>
<evidence type="ECO:0000256" key="2">
    <source>
        <dbReference type="ARBA" id="ARBA00022801"/>
    </source>
</evidence>
<dbReference type="InterPro" id="IPR029069">
    <property type="entry name" value="HotDog_dom_sf"/>
</dbReference>
<dbReference type="GO" id="GO:0047617">
    <property type="term" value="F:fatty acyl-CoA hydrolase activity"/>
    <property type="evidence" value="ECO:0007669"/>
    <property type="project" value="TreeGrafter"/>
</dbReference>
<reference evidence="4 5" key="1">
    <citation type="submission" date="2019-02" db="EMBL/GenBank/DDBJ databases">
        <title>Deep-cultivation of Planctomycetes and their phenomic and genomic characterization uncovers novel biology.</title>
        <authorList>
            <person name="Wiegand S."/>
            <person name="Jogler M."/>
            <person name="Boedeker C."/>
            <person name="Pinto D."/>
            <person name="Vollmers J."/>
            <person name="Rivas-Marin E."/>
            <person name="Kohn T."/>
            <person name="Peeters S.H."/>
            <person name="Heuer A."/>
            <person name="Rast P."/>
            <person name="Oberbeckmann S."/>
            <person name="Bunk B."/>
            <person name="Jeske O."/>
            <person name="Meyerdierks A."/>
            <person name="Storesund J.E."/>
            <person name="Kallscheuer N."/>
            <person name="Luecker S."/>
            <person name="Lage O.M."/>
            <person name="Pohl T."/>
            <person name="Merkel B.J."/>
            <person name="Hornburger P."/>
            <person name="Mueller R.-W."/>
            <person name="Bruemmer F."/>
            <person name="Labrenz M."/>
            <person name="Spormann A.M."/>
            <person name="Op Den Camp H."/>
            <person name="Overmann J."/>
            <person name="Amann R."/>
            <person name="Jetten M.S.M."/>
            <person name="Mascher T."/>
            <person name="Medema M.H."/>
            <person name="Devos D.P."/>
            <person name="Kaster A.-K."/>
            <person name="Ovreas L."/>
            <person name="Rohde M."/>
            <person name="Galperin M.Y."/>
            <person name="Jogler C."/>
        </authorList>
    </citation>
    <scope>NUCLEOTIDE SEQUENCE [LARGE SCALE GENOMIC DNA]</scope>
    <source>
        <strain evidence="4 5">Pla52o</strain>
    </source>
</reference>
<name>A0A5C6CNJ8_9BACT</name>
<evidence type="ECO:0000313" key="4">
    <source>
        <dbReference type="EMBL" id="TWU24329.1"/>
    </source>
</evidence>
<dbReference type="EMBL" id="SJPT01000003">
    <property type="protein sequence ID" value="TWU24329.1"/>
    <property type="molecule type" value="Genomic_DNA"/>
</dbReference>
<dbReference type="PROSITE" id="PS01328">
    <property type="entry name" value="4HBCOA_THIOESTERASE"/>
    <property type="match status" value="1"/>
</dbReference>
<dbReference type="InterPro" id="IPR008272">
    <property type="entry name" value="HB-CoA_thioesterase_AS"/>
</dbReference>
<dbReference type="InterPro" id="IPR050563">
    <property type="entry name" value="4-hydroxybenzoyl-CoA_TE"/>
</dbReference>
<proteinExistence type="inferred from homology"/>
<keyword evidence="2" id="KW-0378">Hydrolase</keyword>
<comment type="caution">
    <text evidence="4">The sequence shown here is derived from an EMBL/GenBank/DDBJ whole genome shotgun (WGS) entry which is preliminary data.</text>
</comment>
<dbReference type="OrthoDB" id="9800856at2"/>
<evidence type="ECO:0000256" key="3">
    <source>
        <dbReference type="SAM" id="MobiDB-lite"/>
    </source>
</evidence>
<dbReference type="CDD" id="cd00586">
    <property type="entry name" value="4HBT"/>
    <property type="match status" value="1"/>
</dbReference>
<accession>A0A5C6CNJ8</accession>
<feature type="region of interest" description="Disordered" evidence="3">
    <location>
        <begin position="50"/>
        <end position="89"/>
    </location>
</feature>
<comment type="similarity">
    <text evidence="1">Belongs to the 4-hydroxybenzoyl-CoA thioesterase family.</text>
</comment>
<dbReference type="SUPFAM" id="SSF54637">
    <property type="entry name" value="Thioesterase/thiol ester dehydrase-isomerase"/>
    <property type="match status" value="1"/>
</dbReference>
<sequence length="198" mass="21627">MELRSVYTTQRRVEFRDTDAAGIVHFSAFFPLMESAEHEMLRSLGISVMPSRSGEDRPESAFHPAEIASRGQEKDLKASDAVANSPSPSLPHVTWPRVSAHCDYRAAARFEDLLEISVSVLQLGNSSVQYGFRFTRPASPQGADNHGPPSLPVTLIAEGKLTAVCCQLAGGGRLTKTPIPEELRKLLAKHLDQQTFSA</sequence>
<protein>
    <submittedName>
        <fullName evidence="4">Acyl-CoA thioesterase YbgC</fullName>
    </submittedName>
</protein>
<dbReference type="PANTHER" id="PTHR31793:SF27">
    <property type="entry name" value="NOVEL THIOESTERASE SUPERFAMILY DOMAIN AND SAPOSIN A-TYPE DOMAIN CONTAINING PROTEIN (0610012H03RIK)"/>
    <property type="match status" value="1"/>
</dbReference>
<dbReference type="Gene3D" id="3.10.129.10">
    <property type="entry name" value="Hotdog Thioesterase"/>
    <property type="match status" value="1"/>
</dbReference>
<evidence type="ECO:0000313" key="5">
    <source>
        <dbReference type="Proteomes" id="UP000316304"/>
    </source>
</evidence>
<organism evidence="4 5">
    <name type="scientific">Novipirellula galeiformis</name>
    <dbReference type="NCBI Taxonomy" id="2528004"/>
    <lineage>
        <taxon>Bacteria</taxon>
        <taxon>Pseudomonadati</taxon>
        <taxon>Planctomycetota</taxon>
        <taxon>Planctomycetia</taxon>
        <taxon>Pirellulales</taxon>
        <taxon>Pirellulaceae</taxon>
        <taxon>Novipirellula</taxon>
    </lineage>
</organism>
<gene>
    <name evidence="4" type="ORF">Pla52o_22560</name>
</gene>
<dbReference type="PANTHER" id="PTHR31793">
    <property type="entry name" value="4-HYDROXYBENZOYL-COA THIOESTERASE FAMILY MEMBER"/>
    <property type="match status" value="1"/>
</dbReference>
<dbReference type="AlphaFoldDB" id="A0A5C6CNJ8"/>
<dbReference type="Pfam" id="PF13279">
    <property type="entry name" value="4HBT_2"/>
    <property type="match status" value="1"/>
</dbReference>
<dbReference type="Proteomes" id="UP000316304">
    <property type="component" value="Unassembled WGS sequence"/>
</dbReference>